<protein>
    <submittedName>
        <fullName evidence="2">Uncharacterized protein</fullName>
    </submittedName>
</protein>
<dbReference type="EMBL" id="BAAAZW010000004">
    <property type="protein sequence ID" value="GAA3956581.1"/>
    <property type="molecule type" value="Genomic_DNA"/>
</dbReference>
<dbReference type="Proteomes" id="UP001418444">
    <property type="component" value="Unassembled WGS sequence"/>
</dbReference>
<reference evidence="3" key="1">
    <citation type="journal article" date="2019" name="Int. J. Syst. Evol. Microbiol.">
        <title>The Global Catalogue of Microorganisms (GCM) 10K type strain sequencing project: providing services to taxonomists for standard genome sequencing and annotation.</title>
        <authorList>
            <consortium name="The Broad Institute Genomics Platform"/>
            <consortium name="The Broad Institute Genome Sequencing Center for Infectious Disease"/>
            <person name="Wu L."/>
            <person name="Ma J."/>
        </authorList>
    </citation>
    <scope>NUCLEOTIDE SEQUENCE [LARGE SCALE GENOMIC DNA]</scope>
    <source>
        <strain evidence="3">JCM 16923</strain>
    </source>
</reference>
<sequence length="67" mass="7160">MLTADEDPGLFERLHRVGEGRLAGRAEASVVIDVEAFDWNCGRSLVPQTPPTKSANGPLPTATRSPT</sequence>
<accession>A0ABP7NZM0</accession>
<evidence type="ECO:0000256" key="1">
    <source>
        <dbReference type="SAM" id="MobiDB-lite"/>
    </source>
</evidence>
<comment type="caution">
    <text evidence="2">The sequence shown here is derived from an EMBL/GenBank/DDBJ whole genome shotgun (WGS) entry which is preliminary data.</text>
</comment>
<name>A0ABP7NZM0_9ACTN</name>
<keyword evidence="3" id="KW-1185">Reference proteome</keyword>
<organism evidence="2 3">
    <name type="scientific">Gordonia caeni</name>
    <dbReference type="NCBI Taxonomy" id="1007097"/>
    <lineage>
        <taxon>Bacteria</taxon>
        <taxon>Bacillati</taxon>
        <taxon>Actinomycetota</taxon>
        <taxon>Actinomycetes</taxon>
        <taxon>Mycobacteriales</taxon>
        <taxon>Gordoniaceae</taxon>
        <taxon>Gordonia</taxon>
    </lineage>
</organism>
<feature type="region of interest" description="Disordered" evidence="1">
    <location>
        <begin position="44"/>
        <end position="67"/>
    </location>
</feature>
<gene>
    <name evidence="2" type="ORF">GCM10022231_14330</name>
</gene>
<evidence type="ECO:0000313" key="3">
    <source>
        <dbReference type="Proteomes" id="UP001418444"/>
    </source>
</evidence>
<dbReference type="RefSeq" id="WP_344782802.1">
    <property type="nucleotide sequence ID" value="NZ_BAAAZW010000004.1"/>
</dbReference>
<evidence type="ECO:0000313" key="2">
    <source>
        <dbReference type="EMBL" id="GAA3956581.1"/>
    </source>
</evidence>
<proteinExistence type="predicted"/>